<dbReference type="AlphaFoldDB" id="A0A9X2Z0V4"/>
<evidence type="ECO:0000256" key="4">
    <source>
        <dbReference type="ARBA" id="ARBA00022827"/>
    </source>
</evidence>
<accession>A0A9X2Z0V4</accession>
<evidence type="ECO:0000313" key="11">
    <source>
        <dbReference type="Proteomes" id="UP001141629"/>
    </source>
</evidence>
<proteinExistence type="inferred from homology"/>
<dbReference type="SUPFAM" id="SSF56645">
    <property type="entry name" value="Acyl-CoA dehydrogenase NM domain-like"/>
    <property type="match status" value="1"/>
</dbReference>
<evidence type="ECO:0000256" key="1">
    <source>
        <dbReference type="ARBA" id="ARBA00001974"/>
    </source>
</evidence>
<comment type="caution">
    <text evidence="10">The sequence shown here is derived from an EMBL/GenBank/DDBJ whole genome shotgun (WGS) entry which is preliminary data.</text>
</comment>
<sequence>MKSTLLSRRDLDFLLYEWLRVEELTKRQRFAEHSRDTFDGVLDLSEDLAEKYFAPHNKKSDANEPTFDGQRVTVIGEVKEALEAFAQADLVGASMDEELGGAQLPVCVAQAGFAYVSAANVSTSGYLMLTVANANLISKFGDQQQIDAFVKPMLAGRFTGTMALSETQAGSSLADILTRAEPRPDGSYRLFGAKMWISGAEHELNDNIVNLVLAKIPGGPAGTKGISLFIVPKYLVGTDGSIGERNDVTVAGLNHKMGQRGLSNTVLNFGEGIHQPLGEAGAVGYLVGEPHRGLVYMFHMMNEARLAVGMGAVSLGYTGYLKSVEYARDRPQGRLVKDPTTPQVPIVQHADVKRMLLAQKAYVEGGLALGLYCTKLIDLQRTAESAEEAEHVTDLLDILVPVAKSWPSQWCLEANDLAIQVHGGYGYTHEYDVEQHYRDNRLNPIHEGTHGIQSLDLLGRKVTQRNGASLAELGRVVTATVEQATAAGGEAAELAGQLAAAWQRVLQVTSAMFATADTEATLANSAIYLEAFGHVVMAWIWLEQFVVADGQSGDFYDGKRQAARFFFRYELPRTAPQLDLLEQLDRTTLEMRDDWF</sequence>
<dbReference type="InterPro" id="IPR013786">
    <property type="entry name" value="AcylCoA_DH/ox_N"/>
</dbReference>
<dbReference type="SUPFAM" id="SSF47203">
    <property type="entry name" value="Acyl-CoA dehydrogenase C-terminal domain-like"/>
    <property type="match status" value="1"/>
</dbReference>
<comment type="similarity">
    <text evidence="2 5">Belongs to the acyl-CoA dehydrogenase family.</text>
</comment>
<dbReference type="Proteomes" id="UP001141629">
    <property type="component" value="Unassembled WGS sequence"/>
</dbReference>
<name>A0A9X2Z0V4_9MYCO</name>
<keyword evidence="5" id="KW-0560">Oxidoreductase</keyword>
<dbReference type="InterPro" id="IPR009100">
    <property type="entry name" value="AcylCoA_DH/oxidase_NM_dom_sf"/>
</dbReference>
<dbReference type="InterPro" id="IPR025878">
    <property type="entry name" value="Acyl-CoA_dh-like_C_dom"/>
</dbReference>
<dbReference type="InterPro" id="IPR052166">
    <property type="entry name" value="Diverse_Acyl-CoA_DH"/>
</dbReference>
<feature type="domain" description="Acyl-CoA dehydrogenase/oxidase N-terminal" evidence="8">
    <location>
        <begin position="46"/>
        <end position="156"/>
    </location>
</feature>
<evidence type="ECO:0000256" key="2">
    <source>
        <dbReference type="ARBA" id="ARBA00009347"/>
    </source>
</evidence>
<evidence type="ECO:0000256" key="5">
    <source>
        <dbReference type="RuleBase" id="RU362125"/>
    </source>
</evidence>
<dbReference type="Pfam" id="PF02770">
    <property type="entry name" value="Acyl-CoA_dh_M"/>
    <property type="match status" value="1"/>
</dbReference>
<evidence type="ECO:0000259" key="8">
    <source>
        <dbReference type="Pfam" id="PF02771"/>
    </source>
</evidence>
<protein>
    <submittedName>
        <fullName evidence="10">Acyl-CoA dehydrogenase</fullName>
    </submittedName>
</protein>
<dbReference type="GO" id="GO:0050660">
    <property type="term" value="F:flavin adenine dinucleotide binding"/>
    <property type="evidence" value="ECO:0007669"/>
    <property type="project" value="InterPro"/>
</dbReference>
<keyword evidence="4 5" id="KW-0274">FAD</keyword>
<keyword evidence="11" id="KW-1185">Reference proteome</keyword>
<organism evidence="10 11">
    <name type="scientific">Mycobacterium yunnanensis</name>
    <dbReference type="NCBI Taxonomy" id="368477"/>
    <lineage>
        <taxon>Bacteria</taxon>
        <taxon>Bacillati</taxon>
        <taxon>Actinomycetota</taxon>
        <taxon>Actinomycetes</taxon>
        <taxon>Mycobacteriales</taxon>
        <taxon>Mycobacteriaceae</taxon>
        <taxon>Mycobacterium</taxon>
    </lineage>
</organism>
<dbReference type="EMBL" id="JACKVK010000005">
    <property type="protein sequence ID" value="MCV7420834.1"/>
    <property type="molecule type" value="Genomic_DNA"/>
</dbReference>
<reference evidence="10" key="1">
    <citation type="submission" date="2020-07" db="EMBL/GenBank/DDBJ databases">
        <authorList>
            <person name="Pettersson B.M.F."/>
            <person name="Behra P.R.K."/>
            <person name="Ramesh M."/>
            <person name="Das S."/>
            <person name="Dasgupta S."/>
            <person name="Kirsebom L.A."/>
        </authorList>
    </citation>
    <scope>NUCLEOTIDE SEQUENCE</scope>
    <source>
        <strain evidence="10">DSM 44838</strain>
    </source>
</reference>
<dbReference type="InterPro" id="IPR009075">
    <property type="entry name" value="AcylCo_DH/oxidase_C"/>
</dbReference>
<dbReference type="Gene3D" id="2.40.110.10">
    <property type="entry name" value="Butyryl-CoA Dehydrogenase, subunit A, domain 2"/>
    <property type="match status" value="1"/>
</dbReference>
<gene>
    <name evidence="10" type="ORF">H7K45_09820</name>
</gene>
<evidence type="ECO:0000259" key="7">
    <source>
        <dbReference type="Pfam" id="PF02770"/>
    </source>
</evidence>
<dbReference type="InterPro" id="IPR036250">
    <property type="entry name" value="AcylCo_DH-like_C"/>
</dbReference>
<dbReference type="PANTHER" id="PTHR42803:SF3">
    <property type="entry name" value="ACYL-COA DEHYDROGENASE-RELATED"/>
    <property type="match status" value="1"/>
</dbReference>
<dbReference type="InterPro" id="IPR006091">
    <property type="entry name" value="Acyl-CoA_Oxase/DH_mid-dom"/>
</dbReference>
<dbReference type="PANTHER" id="PTHR42803">
    <property type="entry name" value="ACYL-COA DEHYDROGENASE"/>
    <property type="match status" value="1"/>
</dbReference>
<feature type="domain" description="Acyl-CoA dehydrogenase/oxidase C-terminal" evidence="6">
    <location>
        <begin position="292"/>
        <end position="455"/>
    </location>
</feature>
<evidence type="ECO:0000256" key="3">
    <source>
        <dbReference type="ARBA" id="ARBA00022630"/>
    </source>
</evidence>
<evidence type="ECO:0000259" key="9">
    <source>
        <dbReference type="Pfam" id="PF12806"/>
    </source>
</evidence>
<dbReference type="Pfam" id="PF12806">
    <property type="entry name" value="Acyl-CoA_dh_C"/>
    <property type="match status" value="1"/>
</dbReference>
<dbReference type="Pfam" id="PF00441">
    <property type="entry name" value="Acyl-CoA_dh_1"/>
    <property type="match status" value="1"/>
</dbReference>
<feature type="domain" description="Acyl-CoA oxidase/dehydrogenase middle" evidence="7">
    <location>
        <begin position="162"/>
        <end position="269"/>
    </location>
</feature>
<dbReference type="GO" id="GO:0016627">
    <property type="term" value="F:oxidoreductase activity, acting on the CH-CH group of donors"/>
    <property type="evidence" value="ECO:0007669"/>
    <property type="project" value="InterPro"/>
</dbReference>
<evidence type="ECO:0000313" key="10">
    <source>
        <dbReference type="EMBL" id="MCV7420834.1"/>
    </source>
</evidence>
<feature type="domain" description="Acetyl-CoA dehydrogenase-like C-terminal" evidence="9">
    <location>
        <begin position="478"/>
        <end position="591"/>
    </location>
</feature>
<dbReference type="Gene3D" id="1.20.140.10">
    <property type="entry name" value="Butyryl-CoA Dehydrogenase, subunit A, domain 3"/>
    <property type="match status" value="1"/>
</dbReference>
<keyword evidence="3 5" id="KW-0285">Flavoprotein</keyword>
<dbReference type="InterPro" id="IPR046373">
    <property type="entry name" value="Acyl-CoA_Oxase/DH_mid-dom_sf"/>
</dbReference>
<dbReference type="RefSeq" id="WP_263995601.1">
    <property type="nucleotide sequence ID" value="NZ_JACKVK010000005.1"/>
</dbReference>
<dbReference type="Pfam" id="PF02771">
    <property type="entry name" value="Acyl-CoA_dh_N"/>
    <property type="match status" value="1"/>
</dbReference>
<evidence type="ECO:0000259" key="6">
    <source>
        <dbReference type="Pfam" id="PF00441"/>
    </source>
</evidence>
<dbReference type="Gene3D" id="1.10.540.10">
    <property type="entry name" value="Acyl-CoA dehydrogenase/oxidase, N-terminal domain"/>
    <property type="match status" value="1"/>
</dbReference>
<comment type="cofactor">
    <cofactor evidence="1 5">
        <name>FAD</name>
        <dbReference type="ChEBI" id="CHEBI:57692"/>
    </cofactor>
</comment>
<reference evidence="10" key="2">
    <citation type="journal article" date="2022" name="BMC Genomics">
        <title>Comparative genome analysis of mycobacteria focusing on tRNA and non-coding RNA.</title>
        <authorList>
            <person name="Behra P.R.K."/>
            <person name="Pettersson B.M.F."/>
            <person name="Ramesh M."/>
            <person name="Das S."/>
            <person name="Dasgupta S."/>
            <person name="Kirsebom L.A."/>
        </authorList>
    </citation>
    <scope>NUCLEOTIDE SEQUENCE</scope>
    <source>
        <strain evidence="10">DSM 44838</strain>
    </source>
</reference>
<dbReference type="InterPro" id="IPR037069">
    <property type="entry name" value="AcylCoA_DH/ox_N_sf"/>
</dbReference>